<comment type="caution">
    <text evidence="2">The sequence shown here is derived from an EMBL/GenBank/DDBJ whole genome shotgun (WGS) entry which is preliminary data.</text>
</comment>
<dbReference type="GeneID" id="68107964"/>
<reference evidence="2 3" key="1">
    <citation type="journal article" date="2019" name="Sci. Rep.">
        <title>Nanopore sequencing improves the draft genome of the human pathogenic amoeba Naegleria fowleri.</title>
        <authorList>
            <person name="Liechti N."/>
            <person name="Schurch N."/>
            <person name="Bruggmann R."/>
            <person name="Wittwer M."/>
        </authorList>
    </citation>
    <scope>NUCLEOTIDE SEQUENCE [LARGE SCALE GENOMIC DNA]</scope>
    <source>
        <strain evidence="2 3">ATCC 30894</strain>
    </source>
</reference>
<dbReference type="OrthoDB" id="10393270at2759"/>
<organism evidence="2 3">
    <name type="scientific">Naegleria fowleri</name>
    <name type="common">Brain eating amoeba</name>
    <dbReference type="NCBI Taxonomy" id="5763"/>
    <lineage>
        <taxon>Eukaryota</taxon>
        <taxon>Discoba</taxon>
        <taxon>Heterolobosea</taxon>
        <taxon>Tetramitia</taxon>
        <taxon>Eutetramitia</taxon>
        <taxon>Vahlkampfiidae</taxon>
        <taxon>Naegleria</taxon>
    </lineage>
</organism>
<dbReference type="VEuPathDB" id="AmoebaDB:FDP41_000746"/>
<dbReference type="InterPro" id="IPR036388">
    <property type="entry name" value="WH-like_DNA-bd_sf"/>
</dbReference>
<evidence type="ECO:0000256" key="1">
    <source>
        <dbReference type="SAM" id="MobiDB-lite"/>
    </source>
</evidence>
<accession>A0A6A5C6C4</accession>
<dbReference type="RefSeq" id="XP_044569560.1">
    <property type="nucleotide sequence ID" value="XM_044711207.1"/>
</dbReference>
<dbReference type="Gene3D" id="1.10.10.10">
    <property type="entry name" value="Winged helix-like DNA-binding domain superfamily/Winged helix DNA-binding domain"/>
    <property type="match status" value="1"/>
</dbReference>
<dbReference type="VEuPathDB" id="AmoebaDB:NfTy_031600"/>
<dbReference type="EMBL" id="VFQX01000002">
    <property type="protein sequence ID" value="KAF0984847.1"/>
    <property type="molecule type" value="Genomic_DNA"/>
</dbReference>
<evidence type="ECO:0000313" key="2">
    <source>
        <dbReference type="EMBL" id="KAF0984847.1"/>
    </source>
</evidence>
<feature type="region of interest" description="Disordered" evidence="1">
    <location>
        <begin position="90"/>
        <end position="110"/>
    </location>
</feature>
<feature type="compositionally biased region" description="Polar residues" evidence="1">
    <location>
        <begin position="90"/>
        <end position="103"/>
    </location>
</feature>
<sequence length="438" mass="49191">MNTITDSSLPISLDSEKLSARNSQSATTISNSSVDSTSTVLQKDVVSSSNIAPTLTSSHQSPSNVVQSKAPVLSPLKKSICDHPLSSDTIKSPSTCHTSSGEVSSSSPIHIPHNHVEKLRHGINSNEQRYILLQICPIHDLLSKQKDLYGTDFIANSLVTIKFSQKDLNFIFELFTSKITLHTREFSKQLFEQCFDGASAMKVVMDIISQHFKHVLSASLTLEKLSLHIGQYFLTTGKFEHVLREHCFKNVNTLFYHLLNNSTKPLDTTPPTTPLPYISSFATIKLPKSPNWFLLIPQSDTFIAQHSTNSVELFQCPLDAQSNVNTSIQYSPILRNVSLSQLKYALLHELLPQEEGVEMLLRNDDIGLFTFLQRTKFQEYPDYITIQLLSVRSMHRLTSQSTFAAFSISKYGYSDWGANKERLLNWSDKLVKLCQSSE</sequence>
<dbReference type="VEuPathDB" id="AmoebaDB:NF0107820"/>
<gene>
    <name evidence="2" type="ORF">FDP41_000746</name>
</gene>
<evidence type="ECO:0000313" key="3">
    <source>
        <dbReference type="Proteomes" id="UP000444721"/>
    </source>
</evidence>
<keyword evidence="3" id="KW-1185">Reference proteome</keyword>
<protein>
    <submittedName>
        <fullName evidence="2">Uncharacterized protein</fullName>
    </submittedName>
</protein>
<dbReference type="AlphaFoldDB" id="A0A6A5C6C4"/>
<proteinExistence type="predicted"/>
<name>A0A6A5C6C4_NAEFO</name>
<dbReference type="Proteomes" id="UP000444721">
    <property type="component" value="Unassembled WGS sequence"/>
</dbReference>